<dbReference type="EnsemblMetazoa" id="ISCW011787-RA">
    <property type="protein sequence ID" value="ISCW011787-PA"/>
    <property type="gene ID" value="ISCW011787"/>
</dbReference>
<feature type="compositionally biased region" description="Low complexity" evidence="1">
    <location>
        <begin position="101"/>
        <end position="118"/>
    </location>
</feature>
<evidence type="ECO:0000313" key="3">
    <source>
        <dbReference type="EnsemblMetazoa" id="ISCW011787-PA"/>
    </source>
</evidence>
<dbReference type="HOGENOM" id="CLU_1549350_0_0_1"/>
<dbReference type="EMBL" id="DS886929">
    <property type="protein sequence ID" value="EEC15346.1"/>
    <property type="molecule type" value="Genomic_DNA"/>
</dbReference>
<accession>B7Q924</accession>
<dbReference type="PaxDb" id="6945-B7Q924"/>
<reference evidence="2 4" key="1">
    <citation type="submission" date="2008-03" db="EMBL/GenBank/DDBJ databases">
        <title>Annotation of Ixodes scapularis.</title>
        <authorList>
            <consortium name="Ixodes scapularis Genome Project Consortium"/>
            <person name="Caler E."/>
            <person name="Hannick L.I."/>
            <person name="Bidwell S."/>
            <person name="Joardar V."/>
            <person name="Thiagarajan M."/>
            <person name="Amedeo P."/>
            <person name="Galinsky K.J."/>
            <person name="Schobel S."/>
            <person name="Inman J."/>
            <person name="Hostetler J."/>
            <person name="Miller J."/>
            <person name="Hammond M."/>
            <person name="Megy K."/>
            <person name="Lawson D."/>
            <person name="Kodira C."/>
            <person name="Sutton G."/>
            <person name="Meyer J."/>
            <person name="Hill C.A."/>
            <person name="Birren B."/>
            <person name="Nene V."/>
            <person name="Collins F."/>
            <person name="Alarcon-Chaidez F."/>
            <person name="Wikel S."/>
            <person name="Strausberg R."/>
        </authorList>
    </citation>
    <scope>NUCLEOTIDE SEQUENCE [LARGE SCALE GENOMIC DNA]</scope>
    <source>
        <strain evidence="4">Wikel</strain>
        <strain evidence="2">Wikel colony</strain>
    </source>
</reference>
<dbReference type="InParanoid" id="B7Q924"/>
<keyword evidence="4" id="KW-1185">Reference proteome</keyword>
<dbReference type="EMBL" id="ABJB010494585">
    <property type="status" value="NOT_ANNOTATED_CDS"/>
    <property type="molecule type" value="Genomic_DNA"/>
</dbReference>
<name>B7Q924_IXOSC</name>
<dbReference type="VEuPathDB" id="VectorBase:ISCW011787"/>
<evidence type="ECO:0000313" key="2">
    <source>
        <dbReference type="EMBL" id="EEC15346.1"/>
    </source>
</evidence>
<evidence type="ECO:0000256" key="1">
    <source>
        <dbReference type="SAM" id="MobiDB-lite"/>
    </source>
</evidence>
<feature type="region of interest" description="Disordered" evidence="1">
    <location>
        <begin position="90"/>
        <end position="123"/>
    </location>
</feature>
<protein>
    <submittedName>
        <fullName evidence="2 3">Uncharacterized protein</fullName>
    </submittedName>
</protein>
<dbReference type="EMBL" id="ABJB010798421">
    <property type="status" value="NOT_ANNOTATED_CDS"/>
    <property type="molecule type" value="Genomic_DNA"/>
</dbReference>
<organism>
    <name type="scientific">Ixodes scapularis</name>
    <name type="common">Black-legged tick</name>
    <name type="synonym">Deer tick</name>
    <dbReference type="NCBI Taxonomy" id="6945"/>
    <lineage>
        <taxon>Eukaryota</taxon>
        <taxon>Metazoa</taxon>
        <taxon>Ecdysozoa</taxon>
        <taxon>Arthropoda</taxon>
        <taxon>Chelicerata</taxon>
        <taxon>Arachnida</taxon>
        <taxon>Acari</taxon>
        <taxon>Parasitiformes</taxon>
        <taxon>Ixodida</taxon>
        <taxon>Ixodoidea</taxon>
        <taxon>Ixodidae</taxon>
        <taxon>Ixodinae</taxon>
        <taxon>Ixodes</taxon>
    </lineage>
</organism>
<dbReference type="VEuPathDB" id="VectorBase:ISCI011787"/>
<gene>
    <name evidence="2" type="ORF">IscW_ISCW011787</name>
</gene>
<dbReference type="EMBL" id="ABJB011010803">
    <property type="status" value="NOT_ANNOTATED_CDS"/>
    <property type="molecule type" value="Genomic_DNA"/>
</dbReference>
<evidence type="ECO:0000313" key="4">
    <source>
        <dbReference type="Proteomes" id="UP000001555"/>
    </source>
</evidence>
<dbReference type="AlphaFoldDB" id="B7Q924"/>
<dbReference type="EMBL" id="ABJB010147989">
    <property type="status" value="NOT_ANNOTATED_CDS"/>
    <property type="molecule type" value="Genomic_DNA"/>
</dbReference>
<reference evidence="3" key="2">
    <citation type="submission" date="2020-05" db="UniProtKB">
        <authorList>
            <consortium name="EnsemblMetazoa"/>
        </authorList>
    </citation>
    <scope>IDENTIFICATION</scope>
    <source>
        <strain evidence="3">wikel</strain>
    </source>
</reference>
<dbReference type="Proteomes" id="UP000001555">
    <property type="component" value="Unassembled WGS sequence"/>
</dbReference>
<sequence>MPHPYIDQGLATTSILQAQTFRSVPVCTILIALQFGMLGLGKDLNQFLLQMREEDNVTNVLPWEPSRTKGRVSATKAPKARIFQKIGQAGCRGRRSNDGRASTSAASAIPPSSANTTSRVTKGHTLEKGLSAAASATRHSYRGATCSITRGFTRVKSHSGARLARRHLHGTPT</sequence>
<proteinExistence type="predicted"/>